<comment type="caution">
    <text evidence="3">The sequence shown here is derived from an EMBL/GenBank/DDBJ whole genome shotgun (WGS) entry which is preliminary data.</text>
</comment>
<dbReference type="EMBL" id="JBJQND010000003">
    <property type="protein sequence ID" value="KAL3884124.1"/>
    <property type="molecule type" value="Genomic_DNA"/>
</dbReference>
<dbReference type="PANTHER" id="PTHR12832:SF11">
    <property type="entry name" value="LD23868P"/>
    <property type="match status" value="1"/>
</dbReference>
<dbReference type="InterPro" id="IPR008862">
    <property type="entry name" value="Tcp11"/>
</dbReference>
<evidence type="ECO:0000256" key="2">
    <source>
        <dbReference type="SAM" id="MobiDB-lite"/>
    </source>
</evidence>
<accession>A0ABD3XCX0</accession>
<evidence type="ECO:0000313" key="3">
    <source>
        <dbReference type="EMBL" id="KAL3884124.1"/>
    </source>
</evidence>
<evidence type="ECO:0000313" key="4">
    <source>
        <dbReference type="Proteomes" id="UP001634394"/>
    </source>
</evidence>
<organism evidence="3 4">
    <name type="scientific">Sinanodonta woodiana</name>
    <name type="common">Chinese pond mussel</name>
    <name type="synonym">Anodonta woodiana</name>
    <dbReference type="NCBI Taxonomy" id="1069815"/>
    <lineage>
        <taxon>Eukaryota</taxon>
        <taxon>Metazoa</taxon>
        <taxon>Spiralia</taxon>
        <taxon>Lophotrochozoa</taxon>
        <taxon>Mollusca</taxon>
        <taxon>Bivalvia</taxon>
        <taxon>Autobranchia</taxon>
        <taxon>Heteroconchia</taxon>
        <taxon>Palaeoheterodonta</taxon>
        <taxon>Unionida</taxon>
        <taxon>Unionoidea</taxon>
        <taxon>Unionidae</taxon>
        <taxon>Unioninae</taxon>
        <taxon>Sinanodonta</taxon>
    </lineage>
</organism>
<dbReference type="PANTHER" id="PTHR12832">
    <property type="entry name" value="TESTIS-SPECIFIC PROTEIN PBS13 T-COMPLEX 11"/>
    <property type="match status" value="1"/>
</dbReference>
<name>A0ABD3XCX0_SINWO</name>
<feature type="region of interest" description="Disordered" evidence="2">
    <location>
        <begin position="1"/>
        <end position="57"/>
    </location>
</feature>
<proteinExistence type="inferred from homology"/>
<dbReference type="Pfam" id="PF05794">
    <property type="entry name" value="Tcp11"/>
    <property type="match status" value="1"/>
</dbReference>
<comment type="similarity">
    <text evidence="1">Belongs to the TCP11 family.</text>
</comment>
<keyword evidence="4" id="KW-1185">Reference proteome</keyword>
<protein>
    <recommendedName>
        <fullName evidence="5">T-complex protein 11-like protein 1</fullName>
    </recommendedName>
</protein>
<reference evidence="3 4" key="1">
    <citation type="submission" date="2024-11" db="EMBL/GenBank/DDBJ databases">
        <title>Chromosome-level genome assembly of the freshwater bivalve Anodonta woodiana.</title>
        <authorList>
            <person name="Chen X."/>
        </authorList>
    </citation>
    <scope>NUCLEOTIDE SEQUENCE [LARGE SCALE GENOMIC DNA]</scope>
    <source>
        <strain evidence="3">MN2024</strain>
        <tissue evidence="3">Gills</tissue>
    </source>
</reference>
<sequence length="512" mass="58134">MSEDNKSRPEKCIDEELHSEGADNGLGSSSESENELQHKKHRTRSPSPSPVPPSFMATASPPKFVSFEDLMTAANGLKNMTLAHEIAVDNNFKLEKLEIPVNSVQRQVKEIMHKAFWDALETKLREDPPDFTHALVLIQEVKENLFSLLLPQHARLRAQIDEVLDIDLIQQKMDNDAFDIFYYSDYVVTIMAKLCAPARDERISHVRETKEVVPLFKEIFEVLDLMKMDMANFTIQQMRPYIQQQSVEYERKKFQEFLEKQKEVGVDGLEFTKEWLKRSFERLQHEAGQTPLEGATQNAPVTPAAVMNGAYMELLNWDENNVYPETLLIDQTRFMDLGDKTRRLTLISSALLVTYNTVGSPISGVQSLKERLKTQICTILEGVLDRDLSSALENVGEQIHKEVNAYLKDHGFTQRDEEQKGTILGQVKGLTTPDHPVLSVMSKRVLTFIALALFSRHTEPLKVPPGMSVVEKELSQICGSFLRLISHNRAVFGSFYAEIIGALVMRKPDLSS</sequence>
<evidence type="ECO:0000256" key="1">
    <source>
        <dbReference type="ARBA" id="ARBA00010954"/>
    </source>
</evidence>
<dbReference type="Proteomes" id="UP001634394">
    <property type="component" value="Unassembled WGS sequence"/>
</dbReference>
<evidence type="ECO:0008006" key="5">
    <source>
        <dbReference type="Google" id="ProtNLM"/>
    </source>
</evidence>
<gene>
    <name evidence="3" type="ORF">ACJMK2_030346</name>
</gene>
<dbReference type="AlphaFoldDB" id="A0ABD3XCX0"/>
<feature type="compositionally biased region" description="Basic and acidic residues" evidence="2">
    <location>
        <begin position="1"/>
        <end position="21"/>
    </location>
</feature>